<dbReference type="SUPFAM" id="SSF55326">
    <property type="entry name" value="PurM N-terminal domain-like"/>
    <property type="match status" value="1"/>
</dbReference>
<dbReference type="InterPro" id="IPR016188">
    <property type="entry name" value="PurM-like_N"/>
</dbReference>
<accession>A0A942Z7D5</accession>
<reference evidence="2" key="1">
    <citation type="submission" date="2019-12" db="EMBL/GenBank/DDBJ databases">
        <title>Clostridiaceae gen. nov. sp. nov., isolated from sediment in Xinjiang, China.</title>
        <authorList>
            <person name="Zhang R."/>
        </authorList>
    </citation>
    <scope>NUCLEOTIDE SEQUENCE</scope>
    <source>
        <strain evidence="2">D2Q-11</strain>
    </source>
</reference>
<proteinExistence type="predicted"/>
<dbReference type="Pfam" id="PF00586">
    <property type="entry name" value="AIRS"/>
    <property type="match status" value="1"/>
</dbReference>
<evidence type="ECO:0000313" key="2">
    <source>
        <dbReference type="EMBL" id="MBS4538567.1"/>
    </source>
</evidence>
<comment type="caution">
    <text evidence="2">The sequence shown here is derived from an EMBL/GenBank/DDBJ whole genome shotgun (WGS) entry which is preliminary data.</text>
</comment>
<dbReference type="Gene3D" id="3.30.1330.10">
    <property type="entry name" value="PurM-like, N-terminal domain"/>
    <property type="match status" value="1"/>
</dbReference>
<dbReference type="InterPro" id="IPR036921">
    <property type="entry name" value="PurM-like_N_sf"/>
</dbReference>
<dbReference type="RefSeq" id="WP_203366490.1">
    <property type="nucleotide sequence ID" value="NZ_WSFT01000036.1"/>
</dbReference>
<sequence length="247" mass="27399">MRSEQFRDLTFIDINKDQKLVISCDSAGAIGEKEKDVITVSPKIVGYFTAHVALAEIYAIGSSPMTIINTLSVEMNPTGKLILEGIQELIKGLNISEDIIVTGSTEENFSTLQTGMGITAIGIIDKKEWKCPYTPKNTSIVVVGIPKLGSEIRKGDNEIISLNTIKKLKKMEFVHELLPVGSKGILEEVKEMARTNNLNYHINENSTIDLYKSGGPSTCLIISVNKDTYKDLNKYIQEPFNNIGYFY</sequence>
<organism evidence="2 3">
    <name type="scientific">Anaeromonas frigoriresistens</name>
    <dbReference type="NCBI Taxonomy" id="2683708"/>
    <lineage>
        <taxon>Bacteria</taxon>
        <taxon>Bacillati</taxon>
        <taxon>Bacillota</taxon>
        <taxon>Tissierellia</taxon>
        <taxon>Tissierellales</taxon>
        <taxon>Thermohalobacteraceae</taxon>
        <taxon>Anaeromonas</taxon>
    </lineage>
</organism>
<dbReference type="EMBL" id="WSFT01000036">
    <property type="protein sequence ID" value="MBS4538567.1"/>
    <property type="molecule type" value="Genomic_DNA"/>
</dbReference>
<dbReference type="AlphaFoldDB" id="A0A942Z7D5"/>
<evidence type="ECO:0000313" key="3">
    <source>
        <dbReference type="Proteomes" id="UP000724672"/>
    </source>
</evidence>
<gene>
    <name evidence="2" type="ORF">GOQ27_08835</name>
</gene>
<feature type="domain" description="PurM-like N-terminal" evidence="1">
    <location>
        <begin position="10"/>
        <end position="124"/>
    </location>
</feature>
<keyword evidence="3" id="KW-1185">Reference proteome</keyword>
<evidence type="ECO:0000259" key="1">
    <source>
        <dbReference type="Pfam" id="PF00586"/>
    </source>
</evidence>
<protein>
    <submittedName>
        <fullName evidence="2">Selenophosphate synthase</fullName>
    </submittedName>
</protein>
<name>A0A942Z7D5_9FIRM</name>
<dbReference type="Proteomes" id="UP000724672">
    <property type="component" value="Unassembled WGS sequence"/>
</dbReference>